<dbReference type="InterPro" id="IPR036806">
    <property type="entry name" value="YozE_SAM-like_sf"/>
</dbReference>
<evidence type="ECO:0000313" key="3">
    <source>
        <dbReference type="EMBL" id="HJF68710.1"/>
    </source>
</evidence>
<reference evidence="2 6" key="2">
    <citation type="submission" date="2019-07" db="EMBL/GenBank/DDBJ databases">
        <title>Whole genome shotgun sequence of Staphylococcus kloosii NBRC 109624.</title>
        <authorList>
            <person name="Hosoyama A."/>
            <person name="Uohara A."/>
            <person name="Ohji S."/>
            <person name="Ichikawa N."/>
        </authorList>
    </citation>
    <scope>NUCLEOTIDE SEQUENCE [LARGE SCALE GENOMIC DNA]</scope>
    <source>
        <strain evidence="2 6">NBRC 109624</strain>
    </source>
</reference>
<reference evidence="4 5" key="1">
    <citation type="submission" date="2016-02" db="EMBL/GenBank/DDBJ databases">
        <title>Draft genome sequence of hydrocarbon degrading Staphylococcus saprophyticus Strain CNV2, isolated from crude-oil contaminated soil from Noonmati Oil Refinery, Guwahati, Assam, India.</title>
        <authorList>
            <person name="Mukherjee A."/>
            <person name="Chettri B."/>
            <person name="Langpoklakpam J."/>
            <person name="Singh A.K."/>
            <person name="Chattopadhyay D.J."/>
        </authorList>
    </citation>
    <scope>NUCLEOTIDE SEQUENCE [LARGE SCALE GENOMIC DNA]</scope>
    <source>
        <strain evidence="4 5">CNV2</strain>
    </source>
</reference>
<dbReference type="EMBL" id="LUGM01000002">
    <property type="protein sequence ID" value="KYH15037.1"/>
    <property type="molecule type" value="Genomic_DNA"/>
</dbReference>
<protein>
    <submittedName>
        <fullName evidence="3">Sterile alpha motif-like domain-containing protein</fullName>
    </submittedName>
</protein>
<accession>A0A151A6S4</accession>
<reference evidence="3" key="3">
    <citation type="journal article" date="2021" name="PeerJ">
        <title>Extensive microbial diversity within the chicken gut microbiome revealed by metagenomics and culture.</title>
        <authorList>
            <person name="Gilroy R."/>
            <person name="Ravi A."/>
            <person name="Getino M."/>
            <person name="Pursley I."/>
            <person name="Horton D.L."/>
            <person name="Alikhan N.F."/>
            <person name="Baker D."/>
            <person name="Gharbi K."/>
            <person name="Hall N."/>
            <person name="Watson M."/>
            <person name="Adriaenssens E.M."/>
            <person name="Foster-Nyarko E."/>
            <person name="Jarju S."/>
            <person name="Secka A."/>
            <person name="Antonio M."/>
            <person name="Oren A."/>
            <person name="Chaudhuri R.R."/>
            <person name="La Ragione R."/>
            <person name="Hildebrand F."/>
            <person name="Pallen M.J."/>
        </authorList>
    </citation>
    <scope>NUCLEOTIDE SEQUENCE</scope>
    <source>
        <strain evidence="3">CHK149-3286</strain>
    </source>
</reference>
<dbReference type="Gene3D" id="1.10.150.260">
    <property type="entry name" value="YozE SAM-like"/>
    <property type="match status" value="1"/>
</dbReference>
<dbReference type="GeneID" id="69905960"/>
<gene>
    <name evidence="4" type="ORF">A0131_09660</name>
    <name evidence="3" type="ORF">K8V85_10400</name>
    <name evidence="2" type="ORF">SKL01_21040</name>
</gene>
<keyword evidence="6" id="KW-1185">Reference proteome</keyword>
<evidence type="ECO:0000313" key="4">
    <source>
        <dbReference type="EMBL" id="KYH15037.1"/>
    </source>
</evidence>
<evidence type="ECO:0000313" key="2">
    <source>
        <dbReference type="EMBL" id="GEP82926.1"/>
    </source>
</evidence>
<evidence type="ECO:0000313" key="6">
    <source>
        <dbReference type="Proteomes" id="UP000321040"/>
    </source>
</evidence>
<feature type="domain" description="YozE SAM-like" evidence="1">
    <location>
        <begin position="2"/>
        <end position="65"/>
    </location>
</feature>
<dbReference type="RefSeq" id="WP_061855183.1">
    <property type="nucleotide sequence ID" value="NZ_BKAQ01000018.1"/>
</dbReference>
<name>A0A151A6S4_9STAP</name>
<dbReference type="Proteomes" id="UP000321040">
    <property type="component" value="Unassembled WGS sequence"/>
</dbReference>
<dbReference type="KEGG" id="skl:C7J89_11450"/>
<dbReference type="Proteomes" id="UP000075418">
    <property type="component" value="Unassembled WGS sequence"/>
</dbReference>
<dbReference type="OrthoDB" id="2395978at2"/>
<evidence type="ECO:0000259" key="1">
    <source>
        <dbReference type="Pfam" id="PF06855"/>
    </source>
</evidence>
<dbReference type="Pfam" id="PF06855">
    <property type="entry name" value="YozE_SAM_like"/>
    <property type="match status" value="1"/>
</dbReference>
<dbReference type="EMBL" id="BKAQ01000018">
    <property type="protein sequence ID" value="GEP82926.1"/>
    <property type="molecule type" value="Genomic_DNA"/>
</dbReference>
<reference evidence="3" key="4">
    <citation type="submission" date="2021-09" db="EMBL/GenBank/DDBJ databases">
        <authorList>
            <person name="Gilroy R."/>
        </authorList>
    </citation>
    <scope>NUCLEOTIDE SEQUENCE</scope>
    <source>
        <strain evidence="3">CHK149-3286</strain>
    </source>
</reference>
<organism evidence="4 5">
    <name type="scientific">Staphylococcus kloosii</name>
    <dbReference type="NCBI Taxonomy" id="29384"/>
    <lineage>
        <taxon>Bacteria</taxon>
        <taxon>Bacillati</taxon>
        <taxon>Bacillota</taxon>
        <taxon>Bacilli</taxon>
        <taxon>Bacillales</taxon>
        <taxon>Staphylococcaceae</taxon>
        <taxon>Staphylococcus</taxon>
    </lineage>
</organism>
<dbReference type="InterPro" id="IPR023089">
    <property type="entry name" value="YozE_SAM-like"/>
</dbReference>
<dbReference type="SUPFAM" id="SSF140652">
    <property type="entry name" value="YozE-like"/>
    <property type="match status" value="1"/>
</dbReference>
<sequence length="69" mass="8243">MTFYDFVITFIEDDTPLGTLAHNVRSDKNFPKNETCHSTLRKYFHSHYLDHEMLESANRALSLYRVNYK</sequence>
<proteinExistence type="predicted"/>
<dbReference type="AlphaFoldDB" id="A0A151A6S4"/>
<evidence type="ECO:0000313" key="5">
    <source>
        <dbReference type="Proteomes" id="UP000075418"/>
    </source>
</evidence>
<comment type="caution">
    <text evidence="4">The sequence shown here is derived from an EMBL/GenBank/DDBJ whole genome shotgun (WGS) entry which is preliminary data.</text>
</comment>
<dbReference type="EMBL" id="DYVT01000121">
    <property type="protein sequence ID" value="HJF68710.1"/>
    <property type="molecule type" value="Genomic_DNA"/>
</dbReference>
<dbReference type="Proteomes" id="UP000706163">
    <property type="component" value="Unassembled WGS sequence"/>
</dbReference>